<dbReference type="Proteomes" id="UP000887579">
    <property type="component" value="Unplaced"/>
</dbReference>
<evidence type="ECO:0000313" key="2">
    <source>
        <dbReference type="WBParaSite" id="ES5_v2.g17059.t1"/>
    </source>
</evidence>
<protein>
    <submittedName>
        <fullName evidence="2">DOCKER domain-containing protein</fullName>
    </submittedName>
</protein>
<dbReference type="WBParaSite" id="ES5_v2.g17059.t1">
    <property type="protein sequence ID" value="ES5_v2.g17059.t1"/>
    <property type="gene ID" value="ES5_v2.g17059"/>
</dbReference>
<organism evidence="1 2">
    <name type="scientific">Panagrolaimus sp. ES5</name>
    <dbReference type="NCBI Taxonomy" id="591445"/>
    <lineage>
        <taxon>Eukaryota</taxon>
        <taxon>Metazoa</taxon>
        <taxon>Ecdysozoa</taxon>
        <taxon>Nematoda</taxon>
        <taxon>Chromadorea</taxon>
        <taxon>Rhabditida</taxon>
        <taxon>Tylenchina</taxon>
        <taxon>Panagrolaimomorpha</taxon>
        <taxon>Panagrolaimoidea</taxon>
        <taxon>Panagrolaimidae</taxon>
        <taxon>Panagrolaimus</taxon>
    </lineage>
</organism>
<sequence>SLLLIVIYLGEERALARIFRQLWFFLDIVIKSMTQWLMKTKKFKAGRKDRFPADLLFRIDGLVDTCCLSLVDRLAIFNRIHYIVETYDRYTVEDASTSRQSHILRNFKFDILQILAGHEHWIPLSLPLLTDRYNTILRGGGPTGVYNEIQNNSGFISRFFALFSSTSSPHSAAAAAVSSSSYSDMNDIEKIENYSDHFWISESYCKMHFLTGILIQELMASLREPRDYRPLVIGLIRNLMAKHSCDYRYTDKIAQGRISLLYLPLIEFAIDNIKEIDATAKVVSEAPEVAATMSHGVTWIALSTYNSNSIKSKQSHDSQQQISSINDTKKSANDGVIEKNPPSSSPSATPLAEKLSKCEARDLLVTVLFVLSKIPKKMLSNIWRLQETKGNSNGLIDFLHLLELSLQMFAYPGKNYLLKQQAKKRYLQSKAAATVNFQFNEKARTPSIYGGSDNLPPRTGTMDSQNSSATATTEPPSSSSLPIDGNDEFDSSANALAFFKECSLTQEVGITVMDISQAVSTELAIRCNNLTTESTDFSFNKLLLLYIRLLDESWPESVRLNSLASLSIFISHFTSKFFYQGPMEPLSVTIEAMLLQLNSRYPRIQQASAALLQAILRKGYEVIFEQKAKEAAIESVSASKKLSKISQKNYKGIEILGRPGAQTSVALARLLGQRVPLASSPYFDRGLSALEALIASQTNEKKLSPFESAVMELISQLRGVLSATGALSEAADDPIRLAELHIKLADSYRGSARLRCTWFDTLAETHINERWYSEAAICQAHSIVIIAKELSQKQLISVDWSLLDSINERITVEENVGAAIELDNIQQAGFTLDSLTDKVEATIQTLILAERYEAVGPICRLAIPIYEKLKNFKALVSIYSELQQAYSRAAEVKATEACERMVLATQQALGHDRVQCLPEDKIEPETLKSNVAYIQMTHVYPSQKLPNSIQNDESATNDGNVVATGCDLKASVDLMAYELHTNVKNFYYEEKLTDESVDRDAPEMAKLSLRRVYLTVEGPFPSKTRRQKVIVRNEIVLNPLELACDSLRQKALQIRRILAAAGIAPRCAFIGIEAAAIARLDFKGLQLFLQGAVNVGVLAYAEAFTSPSQKERYGENGIHKLVTSFK</sequence>
<name>A0AC34FJ64_9BILA</name>
<evidence type="ECO:0000313" key="1">
    <source>
        <dbReference type="Proteomes" id="UP000887579"/>
    </source>
</evidence>
<proteinExistence type="predicted"/>
<reference evidence="2" key="1">
    <citation type="submission" date="2022-11" db="UniProtKB">
        <authorList>
            <consortium name="WormBaseParasite"/>
        </authorList>
    </citation>
    <scope>IDENTIFICATION</scope>
</reference>
<accession>A0AC34FJ64</accession>